<dbReference type="AlphaFoldDB" id="D8S5C8"/>
<sequence>MDGLAAASDKDVAFRGARLAHRVPGEGARVKNQSFAPCRIQDDDLIPPLIILAAGMHDLASLDATAVMIILCWKQNGSLISRSRSRALLDSTKVVQDEALIREQQRILVALQGLRENGGGELPVAVGKAEEAIQGEMVDKDLEQQQRRQALPQRRIECYQATLFLRRGRCAGVWGHPDKNQTDSLEQALLCDFVVESWLNFATSTPAAKSGCSLSAQNGGLSACSHRRKADARTLRWLFQKARITLATGEETTATNVKLAKKASLENFSRCVLHERVKRSCESEKGWLSPILSRTFTMLSDGF</sequence>
<dbReference type="Gramene" id="EFJ20572">
    <property type="protein sequence ID" value="EFJ20572"/>
    <property type="gene ID" value="SELMODRAFT_418325"/>
</dbReference>
<proteinExistence type="predicted"/>
<protein>
    <submittedName>
        <fullName evidence="1">Uncharacterized protein</fullName>
    </submittedName>
</protein>
<name>D8S5C8_SELML</name>
<dbReference type="Proteomes" id="UP000001514">
    <property type="component" value="Unassembled WGS sequence"/>
</dbReference>
<dbReference type="InParanoid" id="D8S5C8"/>
<accession>D8S5C8</accession>
<dbReference type="KEGG" id="smo:SELMODRAFT_418325"/>
<reference evidence="1 2" key="1">
    <citation type="journal article" date="2011" name="Science">
        <title>The Selaginella genome identifies genetic changes associated with the evolution of vascular plants.</title>
        <authorList>
            <person name="Banks J.A."/>
            <person name="Nishiyama T."/>
            <person name="Hasebe M."/>
            <person name="Bowman J.L."/>
            <person name="Gribskov M."/>
            <person name="dePamphilis C."/>
            <person name="Albert V.A."/>
            <person name="Aono N."/>
            <person name="Aoyama T."/>
            <person name="Ambrose B.A."/>
            <person name="Ashton N.W."/>
            <person name="Axtell M.J."/>
            <person name="Barker E."/>
            <person name="Barker M.S."/>
            <person name="Bennetzen J.L."/>
            <person name="Bonawitz N.D."/>
            <person name="Chapple C."/>
            <person name="Cheng C."/>
            <person name="Correa L.G."/>
            <person name="Dacre M."/>
            <person name="DeBarry J."/>
            <person name="Dreyer I."/>
            <person name="Elias M."/>
            <person name="Engstrom E.M."/>
            <person name="Estelle M."/>
            <person name="Feng L."/>
            <person name="Finet C."/>
            <person name="Floyd S.K."/>
            <person name="Frommer W.B."/>
            <person name="Fujita T."/>
            <person name="Gramzow L."/>
            <person name="Gutensohn M."/>
            <person name="Harholt J."/>
            <person name="Hattori M."/>
            <person name="Heyl A."/>
            <person name="Hirai T."/>
            <person name="Hiwatashi Y."/>
            <person name="Ishikawa M."/>
            <person name="Iwata M."/>
            <person name="Karol K.G."/>
            <person name="Koehler B."/>
            <person name="Kolukisaoglu U."/>
            <person name="Kubo M."/>
            <person name="Kurata T."/>
            <person name="Lalonde S."/>
            <person name="Li K."/>
            <person name="Li Y."/>
            <person name="Litt A."/>
            <person name="Lyons E."/>
            <person name="Manning G."/>
            <person name="Maruyama T."/>
            <person name="Michael T.P."/>
            <person name="Mikami K."/>
            <person name="Miyazaki S."/>
            <person name="Morinaga S."/>
            <person name="Murata T."/>
            <person name="Mueller-Roeber B."/>
            <person name="Nelson D.R."/>
            <person name="Obara M."/>
            <person name="Oguri Y."/>
            <person name="Olmstead R.G."/>
            <person name="Onodera N."/>
            <person name="Petersen B.L."/>
            <person name="Pils B."/>
            <person name="Prigge M."/>
            <person name="Rensing S.A."/>
            <person name="Riano-Pachon D.M."/>
            <person name="Roberts A.W."/>
            <person name="Sato Y."/>
            <person name="Scheller H.V."/>
            <person name="Schulz B."/>
            <person name="Schulz C."/>
            <person name="Shakirov E.V."/>
            <person name="Shibagaki N."/>
            <person name="Shinohara N."/>
            <person name="Shippen D.E."/>
            <person name="Soerensen I."/>
            <person name="Sotooka R."/>
            <person name="Sugimoto N."/>
            <person name="Sugita M."/>
            <person name="Sumikawa N."/>
            <person name="Tanurdzic M."/>
            <person name="Theissen G."/>
            <person name="Ulvskov P."/>
            <person name="Wakazuki S."/>
            <person name="Weng J.K."/>
            <person name="Willats W.W."/>
            <person name="Wipf D."/>
            <person name="Wolf P.G."/>
            <person name="Yang L."/>
            <person name="Zimmer A.D."/>
            <person name="Zhu Q."/>
            <person name="Mitros T."/>
            <person name="Hellsten U."/>
            <person name="Loque D."/>
            <person name="Otillar R."/>
            <person name="Salamov A."/>
            <person name="Schmutz J."/>
            <person name="Shapiro H."/>
            <person name="Lindquist E."/>
            <person name="Lucas S."/>
            <person name="Rokhsar D."/>
            <person name="Grigoriev I.V."/>
        </authorList>
    </citation>
    <scope>NUCLEOTIDE SEQUENCE [LARGE SCALE GENOMIC DNA]</scope>
</reference>
<keyword evidence="2" id="KW-1185">Reference proteome</keyword>
<dbReference type="EMBL" id="GL377602">
    <property type="protein sequence ID" value="EFJ20572.1"/>
    <property type="molecule type" value="Genomic_DNA"/>
</dbReference>
<dbReference type="HOGENOM" id="CLU_919515_0_0_1"/>
<gene>
    <name evidence="1" type="ORF">SELMODRAFT_418325</name>
</gene>
<evidence type="ECO:0000313" key="1">
    <source>
        <dbReference type="EMBL" id="EFJ20572.1"/>
    </source>
</evidence>
<evidence type="ECO:0000313" key="2">
    <source>
        <dbReference type="Proteomes" id="UP000001514"/>
    </source>
</evidence>
<organism evidence="2">
    <name type="scientific">Selaginella moellendorffii</name>
    <name type="common">Spikemoss</name>
    <dbReference type="NCBI Taxonomy" id="88036"/>
    <lineage>
        <taxon>Eukaryota</taxon>
        <taxon>Viridiplantae</taxon>
        <taxon>Streptophyta</taxon>
        <taxon>Embryophyta</taxon>
        <taxon>Tracheophyta</taxon>
        <taxon>Lycopodiopsida</taxon>
        <taxon>Selaginellales</taxon>
        <taxon>Selaginellaceae</taxon>
        <taxon>Selaginella</taxon>
    </lineage>
</organism>